<dbReference type="PANTHER" id="PTHR11070:SF30">
    <property type="entry name" value="F-BOX DNA HELICASE 1"/>
    <property type="match status" value="1"/>
</dbReference>
<dbReference type="InterPro" id="IPR027417">
    <property type="entry name" value="P-loop_NTPase"/>
</dbReference>
<sequence>MITTIRGTTRKPVASQRLADFFATRQDLTGTLYLGYPVVGTPEGAYPIDAIWINDAKGIILFNLIEGRDLGDYVEWQDDSANKLEAKLRNHRSLMKGRNLLISVTPVTFAPLALAHELAIEGPILANESNLAVCIDSIPDDEQAYEEAVAVIQSISTIRKGIKKRVITTENSRGARLKQLEDSIANLDNLQGRAVIETVNGIQRIRGLAGSGKTIILALKAAYLHAQHPEWKIAVTFHTRALKGQFRRLINTFFIEQTNEEPDWKQLQILNSWGAPGSAERNGIYYSYCQQAGTQYFDLTGAREQFAQGSEFQGVCERALAESTTPLDPLYDAILVDEAQDFSPAFLKICYELLNKNKRLVYAYDELQNLGSSSLPPPEEIFGNAADGTPLVSFSKPIPGQPQQDIVLEKCYRNSAPVLATAHALGFGIYRNIPEKMTTGLIQMFDQSELWLDVGYKVINGKLEDGQNVKLGRTPESSPKFLEEHSEIEDLIQFHAFGSVEEQNEWVAHSIKYNLDSEDLNPNDIIVINPDPISTKNAVGPIRKQLFNAGVQTHLAGVDTSPDVFFDDTGASVAFTGIYRAKGNEAGMVYIINAQHCYTSWGSLARVRNQLFTAITRSKAWVRVLGVGPNMEKLVEEFAQVKAQKFELNFRYPTTEERKNLNIVNRDKDEKIIREGEKRINHLIKDMQAGRVFLEDLPSDQVEMLRALLAKKAD</sequence>
<dbReference type="InterPro" id="IPR027785">
    <property type="entry name" value="UvrD-like_helicase_C"/>
</dbReference>
<keyword evidence="2" id="KW-0067">ATP-binding</keyword>
<dbReference type="SUPFAM" id="SSF52540">
    <property type="entry name" value="P-loop containing nucleoside triphosphate hydrolases"/>
    <property type="match status" value="1"/>
</dbReference>
<reference evidence="2 3" key="1">
    <citation type="submission" date="2020-10" db="EMBL/GenBank/DDBJ databases">
        <title>Genome analysis of Massilia species.</title>
        <authorList>
            <person name="Jung D.-H."/>
        </authorList>
    </citation>
    <scope>NUCLEOTIDE SEQUENCE [LARGE SCALE GENOMIC DNA]</scope>
    <source>
        <strain evidence="3">sipir</strain>
    </source>
</reference>
<gene>
    <name evidence="2" type="ORF">INH39_21995</name>
</gene>
<dbReference type="GO" id="GO:0005524">
    <property type="term" value="F:ATP binding"/>
    <property type="evidence" value="ECO:0007669"/>
    <property type="project" value="UniProtKB-KW"/>
</dbReference>
<keyword evidence="2" id="KW-0547">Nucleotide-binding</keyword>
<dbReference type="Proteomes" id="UP000831532">
    <property type="component" value="Chromosome"/>
</dbReference>
<dbReference type="EMBL" id="CP063361">
    <property type="protein sequence ID" value="UOD28124.1"/>
    <property type="molecule type" value="Genomic_DNA"/>
</dbReference>
<evidence type="ECO:0000259" key="1">
    <source>
        <dbReference type="Pfam" id="PF13538"/>
    </source>
</evidence>
<accession>A0ABY4A356</accession>
<keyword evidence="3" id="KW-1185">Reference proteome</keyword>
<organism evidence="2 3">
    <name type="scientific">Massilia violaceinigra</name>
    <dbReference type="NCBI Taxonomy" id="2045208"/>
    <lineage>
        <taxon>Bacteria</taxon>
        <taxon>Pseudomonadati</taxon>
        <taxon>Pseudomonadota</taxon>
        <taxon>Betaproteobacteria</taxon>
        <taxon>Burkholderiales</taxon>
        <taxon>Oxalobacteraceae</taxon>
        <taxon>Telluria group</taxon>
        <taxon>Massilia</taxon>
    </lineage>
</organism>
<protein>
    <submittedName>
        <fullName evidence="2">ATP-binding domain-containing protein</fullName>
    </submittedName>
</protein>
<evidence type="ECO:0000313" key="2">
    <source>
        <dbReference type="EMBL" id="UOD28124.1"/>
    </source>
</evidence>
<dbReference type="PANTHER" id="PTHR11070">
    <property type="entry name" value="UVRD / RECB / PCRA DNA HELICASE FAMILY MEMBER"/>
    <property type="match status" value="1"/>
</dbReference>
<dbReference type="Pfam" id="PF13538">
    <property type="entry name" value="UvrD_C_2"/>
    <property type="match status" value="1"/>
</dbReference>
<proteinExistence type="predicted"/>
<dbReference type="Gene3D" id="3.40.50.300">
    <property type="entry name" value="P-loop containing nucleotide triphosphate hydrolases"/>
    <property type="match status" value="2"/>
</dbReference>
<dbReference type="RefSeq" id="WP_243489305.1">
    <property type="nucleotide sequence ID" value="NZ_CP063361.1"/>
</dbReference>
<evidence type="ECO:0000313" key="3">
    <source>
        <dbReference type="Proteomes" id="UP000831532"/>
    </source>
</evidence>
<dbReference type="InterPro" id="IPR000212">
    <property type="entry name" value="DNA_helicase_UvrD/REP"/>
</dbReference>
<feature type="domain" description="UvrD-like helicase C-terminal" evidence="1">
    <location>
        <begin position="577"/>
        <end position="624"/>
    </location>
</feature>
<name>A0ABY4A356_9BURK</name>